<evidence type="ECO:0000259" key="9">
    <source>
        <dbReference type="Pfam" id="PF12804"/>
    </source>
</evidence>
<sequence>MHRFHGIVLAGGSSSRFNGDKAFAIYQSKPFYQHAIDLLTPLVEQVSLVCRLDQTNVIADQRVSVLTDDDRCRGEGPLAGIYSAMVVTDAQWYLVVPVDTPFMKKTILHVLIEQMDPTYDAIIPCIDGRVQPLVGIYNINVLAVIQKQLADNKRSMHQLLTRLKVKYVSFGDKESSCFVNINSADDFYRYITNKEG</sequence>
<feature type="binding site" evidence="8">
    <location>
        <position position="68"/>
    </location>
    <ligand>
        <name>GTP</name>
        <dbReference type="ChEBI" id="CHEBI:37565"/>
    </ligand>
</feature>
<evidence type="ECO:0000256" key="6">
    <source>
        <dbReference type="ARBA" id="ARBA00023134"/>
    </source>
</evidence>
<keyword evidence="6 8" id="KW-0342">GTP-binding</keyword>
<dbReference type="GO" id="GO:0016779">
    <property type="term" value="F:nucleotidyltransferase activity"/>
    <property type="evidence" value="ECO:0007669"/>
    <property type="project" value="UniProtKB-KW"/>
</dbReference>
<dbReference type="Pfam" id="PF12804">
    <property type="entry name" value="NTP_transf_3"/>
    <property type="match status" value="1"/>
</dbReference>
<keyword evidence="11" id="KW-1185">Reference proteome</keyword>
<dbReference type="Proteomes" id="UP000831782">
    <property type="component" value="Chromosome"/>
</dbReference>
<dbReference type="EC" id="2.7.7.77" evidence="8"/>
<evidence type="ECO:0000256" key="1">
    <source>
        <dbReference type="ARBA" id="ARBA00022490"/>
    </source>
</evidence>
<feature type="domain" description="MobA-like NTP transferase" evidence="9">
    <location>
        <begin position="6"/>
        <end position="161"/>
    </location>
</feature>
<dbReference type="CDD" id="cd02503">
    <property type="entry name" value="MobA"/>
    <property type="match status" value="1"/>
</dbReference>
<evidence type="ECO:0000256" key="7">
    <source>
        <dbReference type="ARBA" id="ARBA00023150"/>
    </source>
</evidence>
<evidence type="ECO:0000256" key="2">
    <source>
        <dbReference type="ARBA" id="ARBA00022679"/>
    </source>
</evidence>
<evidence type="ECO:0000313" key="10">
    <source>
        <dbReference type="EMBL" id="UOQ48152.1"/>
    </source>
</evidence>
<dbReference type="Gene3D" id="3.90.550.10">
    <property type="entry name" value="Spore Coat Polysaccharide Biosynthesis Protein SpsA, Chain A"/>
    <property type="match status" value="1"/>
</dbReference>
<evidence type="ECO:0000256" key="8">
    <source>
        <dbReference type="HAMAP-Rule" id="MF_00316"/>
    </source>
</evidence>
<keyword evidence="2 8" id="KW-0808">Transferase</keyword>
<dbReference type="InterPro" id="IPR013482">
    <property type="entry name" value="Molybde_CF_guanTrfase"/>
</dbReference>
<gene>
    <name evidence="8" type="primary">mobA</name>
    <name evidence="10" type="ORF">MUN88_19230</name>
</gene>
<dbReference type="PANTHER" id="PTHR19136:SF81">
    <property type="entry name" value="MOLYBDENUM COFACTOR GUANYLYLTRANSFERASE"/>
    <property type="match status" value="1"/>
</dbReference>
<dbReference type="InterPro" id="IPR025877">
    <property type="entry name" value="MobA-like_NTP_Trfase"/>
</dbReference>
<feature type="binding site" evidence="8">
    <location>
        <position position="21"/>
    </location>
    <ligand>
        <name>GTP</name>
        <dbReference type="ChEBI" id="CHEBI:37565"/>
    </ligand>
</feature>
<organism evidence="10 11">
    <name type="scientific">Gracilibacillus caseinilyticus</name>
    <dbReference type="NCBI Taxonomy" id="2932256"/>
    <lineage>
        <taxon>Bacteria</taxon>
        <taxon>Bacillati</taxon>
        <taxon>Bacillota</taxon>
        <taxon>Bacilli</taxon>
        <taxon>Bacillales</taxon>
        <taxon>Bacillaceae</taxon>
        <taxon>Gracilibacillus</taxon>
    </lineage>
</organism>
<feature type="binding site" evidence="8">
    <location>
        <position position="99"/>
    </location>
    <ligand>
        <name>GTP</name>
        <dbReference type="ChEBI" id="CHEBI:37565"/>
    </ligand>
</feature>
<evidence type="ECO:0000256" key="4">
    <source>
        <dbReference type="ARBA" id="ARBA00022741"/>
    </source>
</evidence>
<reference evidence="10 11" key="1">
    <citation type="submission" date="2022-04" db="EMBL/GenBank/DDBJ databases">
        <title>Gracilibacillus sp. isolated from saltern.</title>
        <authorList>
            <person name="Won M."/>
            <person name="Lee C.-M."/>
            <person name="Woen H.-Y."/>
            <person name="Kwon S.-W."/>
        </authorList>
    </citation>
    <scope>NUCLEOTIDE SEQUENCE [LARGE SCALE GENOMIC DNA]</scope>
    <source>
        <strain evidence="10 11">SSWR10-1</strain>
    </source>
</reference>
<dbReference type="SUPFAM" id="SSF53448">
    <property type="entry name" value="Nucleotide-diphospho-sugar transferases"/>
    <property type="match status" value="1"/>
</dbReference>
<feature type="binding site" evidence="8">
    <location>
        <begin position="9"/>
        <end position="11"/>
    </location>
    <ligand>
        <name>GTP</name>
        <dbReference type="ChEBI" id="CHEBI:37565"/>
    </ligand>
</feature>
<dbReference type="EMBL" id="CP095072">
    <property type="protein sequence ID" value="UOQ48152.1"/>
    <property type="molecule type" value="Genomic_DNA"/>
</dbReference>
<comment type="function">
    <text evidence="8">Transfers a GMP moiety from GTP to Mo-molybdopterin (Mo-MPT) cofactor (Moco or molybdenum cofactor) to form Mo-molybdopterin guanine dinucleotide (Mo-MGD) cofactor.</text>
</comment>
<name>A0ABY4EWB8_9BACI</name>
<keyword evidence="4 8" id="KW-0547">Nucleotide-binding</keyword>
<dbReference type="RefSeq" id="WP_244718248.1">
    <property type="nucleotide sequence ID" value="NZ_CP095072.1"/>
</dbReference>
<comment type="similarity">
    <text evidence="8">Belongs to the MobA family.</text>
</comment>
<keyword evidence="7 8" id="KW-0501">Molybdenum cofactor biosynthesis</keyword>
<protein>
    <recommendedName>
        <fullName evidence="8">Probable molybdenum cofactor guanylyltransferase</fullName>
        <shortName evidence="8">MoCo guanylyltransferase</shortName>
        <ecNumber evidence="8">2.7.7.77</ecNumber>
    </recommendedName>
    <alternativeName>
        <fullName evidence="8">GTP:molybdopterin guanylyltransferase</fullName>
    </alternativeName>
    <alternativeName>
        <fullName evidence="8">Mo-MPT guanylyltransferase</fullName>
    </alternativeName>
    <alternativeName>
        <fullName evidence="8">Molybdopterin guanylyltransferase</fullName>
    </alternativeName>
    <alternativeName>
        <fullName evidence="8">Molybdopterin-guanine dinucleotide synthase</fullName>
        <shortName evidence="8">MGD synthase</shortName>
    </alternativeName>
</protein>
<comment type="domain">
    <text evidence="8">The N-terminal domain determines nucleotide recognition and specific binding, while the C-terminal domain determines the specific binding to the target protein.</text>
</comment>
<accession>A0ABY4EWB8</accession>
<comment type="subcellular location">
    <subcellularLocation>
        <location evidence="8">Cytoplasm</location>
    </subcellularLocation>
</comment>
<proteinExistence type="inferred from homology"/>
<comment type="catalytic activity">
    <reaction evidence="8">
        <text>Mo-molybdopterin + GTP + H(+) = Mo-molybdopterin guanine dinucleotide + diphosphate</text>
        <dbReference type="Rhea" id="RHEA:34243"/>
        <dbReference type="ChEBI" id="CHEBI:15378"/>
        <dbReference type="ChEBI" id="CHEBI:33019"/>
        <dbReference type="ChEBI" id="CHEBI:37565"/>
        <dbReference type="ChEBI" id="CHEBI:71302"/>
        <dbReference type="ChEBI" id="CHEBI:71310"/>
        <dbReference type="EC" id="2.7.7.77"/>
    </reaction>
</comment>
<keyword evidence="5 8" id="KW-0460">Magnesium</keyword>
<keyword evidence="3 8" id="KW-0479">Metal-binding</keyword>
<feature type="binding site" evidence="8">
    <location>
        <position position="99"/>
    </location>
    <ligand>
        <name>Mg(2+)</name>
        <dbReference type="ChEBI" id="CHEBI:18420"/>
    </ligand>
</feature>
<comment type="cofactor">
    <cofactor evidence="8">
        <name>Mg(2+)</name>
        <dbReference type="ChEBI" id="CHEBI:18420"/>
    </cofactor>
</comment>
<keyword evidence="10" id="KW-0548">Nucleotidyltransferase</keyword>
<comment type="caution">
    <text evidence="8">Lacks conserved residue(s) required for the propagation of feature annotation.</text>
</comment>
<dbReference type="PANTHER" id="PTHR19136">
    <property type="entry name" value="MOLYBDENUM COFACTOR GUANYLYLTRANSFERASE"/>
    <property type="match status" value="1"/>
</dbReference>
<evidence type="ECO:0000256" key="3">
    <source>
        <dbReference type="ARBA" id="ARBA00022723"/>
    </source>
</evidence>
<dbReference type="InterPro" id="IPR029044">
    <property type="entry name" value="Nucleotide-diphossugar_trans"/>
</dbReference>
<keyword evidence="1 8" id="KW-0963">Cytoplasm</keyword>
<evidence type="ECO:0000256" key="5">
    <source>
        <dbReference type="ARBA" id="ARBA00022842"/>
    </source>
</evidence>
<evidence type="ECO:0000313" key="11">
    <source>
        <dbReference type="Proteomes" id="UP000831782"/>
    </source>
</evidence>
<dbReference type="HAMAP" id="MF_00316">
    <property type="entry name" value="MobA"/>
    <property type="match status" value="1"/>
</dbReference>